<keyword evidence="2" id="KW-1185">Reference proteome</keyword>
<dbReference type="PANTHER" id="PTHR30173">
    <property type="entry name" value="SIGMA 19 FACTOR"/>
    <property type="match status" value="1"/>
</dbReference>
<protein>
    <recommendedName>
        <fullName evidence="3">Siderophore-interacting protein</fullName>
    </recommendedName>
</protein>
<dbReference type="RefSeq" id="WP_239169141.1">
    <property type="nucleotide sequence ID" value="NZ_BAAABO010000002.1"/>
</dbReference>
<dbReference type="Proteomes" id="UP000609879">
    <property type="component" value="Unassembled WGS sequence"/>
</dbReference>
<accession>A0ABQ3YAV0</accession>
<sequence>MRRFLAACLTGDTAALGAALHQDAVATCDGGGAVLAALNPVHGAENVAALVSVLLCVPGTELTLAAVNGRAGLALRRAGRAEAVVATDCAGDLVAALWIVLNPAKLSRWHVTTEHG</sequence>
<organism evidence="1 2">
    <name type="scientific">Paractinoplanes deccanensis</name>
    <dbReference type="NCBI Taxonomy" id="113561"/>
    <lineage>
        <taxon>Bacteria</taxon>
        <taxon>Bacillati</taxon>
        <taxon>Actinomycetota</taxon>
        <taxon>Actinomycetes</taxon>
        <taxon>Micromonosporales</taxon>
        <taxon>Micromonosporaceae</taxon>
        <taxon>Paractinoplanes</taxon>
    </lineage>
</organism>
<dbReference type="SUPFAM" id="SSF54427">
    <property type="entry name" value="NTF2-like"/>
    <property type="match status" value="1"/>
</dbReference>
<gene>
    <name evidence="1" type="ORF">Ade02nite_57880</name>
</gene>
<evidence type="ECO:0000313" key="1">
    <source>
        <dbReference type="EMBL" id="GID77147.1"/>
    </source>
</evidence>
<dbReference type="InterPro" id="IPR032710">
    <property type="entry name" value="NTF2-like_dom_sf"/>
</dbReference>
<comment type="caution">
    <text evidence="1">The sequence shown here is derived from an EMBL/GenBank/DDBJ whole genome shotgun (WGS) entry which is preliminary data.</text>
</comment>
<dbReference type="EMBL" id="BOMI01000115">
    <property type="protein sequence ID" value="GID77147.1"/>
    <property type="molecule type" value="Genomic_DNA"/>
</dbReference>
<reference evidence="1 2" key="1">
    <citation type="submission" date="2021-01" db="EMBL/GenBank/DDBJ databases">
        <title>Whole genome shotgun sequence of Actinoplanes deccanensis NBRC 13994.</title>
        <authorList>
            <person name="Komaki H."/>
            <person name="Tamura T."/>
        </authorList>
    </citation>
    <scope>NUCLEOTIDE SEQUENCE [LARGE SCALE GENOMIC DNA]</scope>
    <source>
        <strain evidence="1 2">NBRC 13994</strain>
    </source>
</reference>
<proteinExistence type="predicted"/>
<dbReference type="InterPro" id="IPR052704">
    <property type="entry name" value="ECF_Sigma-70_Domain"/>
</dbReference>
<dbReference type="PANTHER" id="PTHR30173:SF43">
    <property type="entry name" value="ECF RNA POLYMERASE SIGMA FACTOR SIGI-RELATED"/>
    <property type="match status" value="1"/>
</dbReference>
<evidence type="ECO:0008006" key="3">
    <source>
        <dbReference type="Google" id="ProtNLM"/>
    </source>
</evidence>
<name>A0ABQ3YAV0_9ACTN</name>
<evidence type="ECO:0000313" key="2">
    <source>
        <dbReference type="Proteomes" id="UP000609879"/>
    </source>
</evidence>